<protein>
    <submittedName>
        <fullName evidence="1">Uncharacterized protein</fullName>
    </submittedName>
</protein>
<sequence length="161" mass="17632">MASLMEPSLTHTFSTPGLHSAQMSSTLIAPNQDVQNHSVRTAMSMAVTLLGVAVPARLLVLATCCTMTTRTSFMTHLRDRAWTRTNAASSTMASPTTVPGQAVSSLDAFLEQQDMSKMPAVTCHAVSQPWIVRRIGRSMKDVILHLSWTQKDVGFFKRLLL</sequence>
<evidence type="ECO:0000313" key="2">
    <source>
        <dbReference type="Proteomes" id="UP000016932"/>
    </source>
</evidence>
<dbReference type="GeneID" id="19342664"/>
<dbReference type="KEGG" id="pfj:MYCFIDRAFT_88155"/>
<proteinExistence type="predicted"/>
<accession>M3AFN4</accession>
<dbReference type="RefSeq" id="XP_007926633.1">
    <property type="nucleotide sequence ID" value="XM_007928442.1"/>
</dbReference>
<organism evidence="1 2">
    <name type="scientific">Pseudocercospora fijiensis (strain CIRAD86)</name>
    <name type="common">Black leaf streak disease fungus</name>
    <name type="synonym">Mycosphaerella fijiensis</name>
    <dbReference type="NCBI Taxonomy" id="383855"/>
    <lineage>
        <taxon>Eukaryota</taxon>
        <taxon>Fungi</taxon>
        <taxon>Dikarya</taxon>
        <taxon>Ascomycota</taxon>
        <taxon>Pezizomycotina</taxon>
        <taxon>Dothideomycetes</taxon>
        <taxon>Dothideomycetidae</taxon>
        <taxon>Mycosphaerellales</taxon>
        <taxon>Mycosphaerellaceae</taxon>
        <taxon>Pseudocercospora</taxon>
    </lineage>
</organism>
<gene>
    <name evidence="1" type="ORF">MYCFIDRAFT_88155</name>
</gene>
<evidence type="ECO:0000313" key="1">
    <source>
        <dbReference type="EMBL" id="EME83406.1"/>
    </source>
</evidence>
<dbReference type="AlphaFoldDB" id="M3AFN4"/>
<dbReference type="EMBL" id="KB446558">
    <property type="protein sequence ID" value="EME83406.1"/>
    <property type="molecule type" value="Genomic_DNA"/>
</dbReference>
<reference evidence="1 2" key="1">
    <citation type="journal article" date="2012" name="PLoS Pathog.">
        <title>Diverse lifestyles and strategies of plant pathogenesis encoded in the genomes of eighteen Dothideomycetes fungi.</title>
        <authorList>
            <person name="Ohm R.A."/>
            <person name="Feau N."/>
            <person name="Henrissat B."/>
            <person name="Schoch C.L."/>
            <person name="Horwitz B.A."/>
            <person name="Barry K.W."/>
            <person name="Condon B.J."/>
            <person name="Copeland A.C."/>
            <person name="Dhillon B."/>
            <person name="Glaser F."/>
            <person name="Hesse C.N."/>
            <person name="Kosti I."/>
            <person name="LaButti K."/>
            <person name="Lindquist E.A."/>
            <person name="Lucas S."/>
            <person name="Salamov A.A."/>
            <person name="Bradshaw R.E."/>
            <person name="Ciuffetti L."/>
            <person name="Hamelin R.C."/>
            <person name="Kema G.H.J."/>
            <person name="Lawrence C."/>
            <person name="Scott J.A."/>
            <person name="Spatafora J.W."/>
            <person name="Turgeon B.G."/>
            <person name="de Wit P.J.G.M."/>
            <person name="Zhong S."/>
            <person name="Goodwin S.B."/>
            <person name="Grigoriev I.V."/>
        </authorList>
    </citation>
    <scope>NUCLEOTIDE SEQUENCE [LARGE SCALE GENOMIC DNA]</scope>
    <source>
        <strain evidence="1 2">CIRAD86</strain>
    </source>
</reference>
<name>M3AFN4_PSEFD</name>
<dbReference type="Proteomes" id="UP000016932">
    <property type="component" value="Unassembled WGS sequence"/>
</dbReference>
<dbReference type="VEuPathDB" id="FungiDB:MYCFIDRAFT_88155"/>
<dbReference type="HOGENOM" id="CLU_1644463_0_0_1"/>
<keyword evidence="2" id="KW-1185">Reference proteome</keyword>